<comment type="function">
    <text evidence="1">Accessory subunit of the mitochondrial membrane respiratory chain NADH dehydrogenase (Complex I), that is believed to be not involved in catalysis. Complex I functions in the transfer of electrons from NADH to the respiratory chain. The immediate electron acceptor for the enzyme is believed to be ubiquinone.</text>
</comment>
<dbReference type="OMA" id="KWERNAP"/>
<evidence type="ECO:0000256" key="12">
    <source>
        <dbReference type="ARBA" id="ARBA00023128"/>
    </source>
</evidence>
<keyword evidence="13" id="KW-0472">Membrane</keyword>
<dbReference type="GO" id="GO:0005743">
    <property type="term" value="C:mitochondrial inner membrane"/>
    <property type="evidence" value="ECO:0007669"/>
    <property type="project" value="UniProtKB-SubCell"/>
</dbReference>
<dbReference type="STRING" id="56484.A0A1Y2FIR8"/>
<evidence type="ECO:0000256" key="14">
    <source>
        <dbReference type="ARBA" id="ARBA00030192"/>
    </source>
</evidence>
<dbReference type="GeneID" id="63785742"/>
<keyword evidence="6" id="KW-0813">Transport</keyword>
<accession>A0A1Y2FIR8</accession>
<keyword evidence="18" id="KW-1185">Reference proteome</keyword>
<keyword evidence="9" id="KW-0999">Mitochondrion inner membrane</keyword>
<comment type="subunit">
    <text evidence="4">Mammalian complex I is composed of 45 different subunits.</text>
</comment>
<name>A0A1Y2FIR8_PROLT</name>
<dbReference type="PANTHER" id="PTHR12868:SF0">
    <property type="entry name" value="NADH DEHYDROGENASE [UBIQUINONE] 1 BETA SUBCOMPLEX SUBUNIT 9"/>
    <property type="match status" value="1"/>
</dbReference>
<reference evidence="17 18" key="1">
    <citation type="submission" date="2016-07" db="EMBL/GenBank/DDBJ databases">
        <title>Pervasive Adenine N6-methylation of Active Genes in Fungi.</title>
        <authorList>
            <consortium name="DOE Joint Genome Institute"/>
            <person name="Mondo S.J."/>
            <person name="Dannebaum R.O."/>
            <person name="Kuo R.C."/>
            <person name="Labutti K."/>
            <person name="Haridas S."/>
            <person name="Kuo A."/>
            <person name="Salamov A."/>
            <person name="Ahrendt S.R."/>
            <person name="Lipzen A."/>
            <person name="Sullivan W."/>
            <person name="Andreopoulos W.B."/>
            <person name="Clum A."/>
            <person name="Lindquist E."/>
            <person name="Daum C."/>
            <person name="Ramamoorthy G.K."/>
            <person name="Gryganskyi A."/>
            <person name="Culley D."/>
            <person name="Magnuson J.K."/>
            <person name="James T.Y."/>
            <person name="O'Malley M.A."/>
            <person name="Stajich J.E."/>
            <person name="Spatafora J.W."/>
            <person name="Visel A."/>
            <person name="Grigoriev I.V."/>
        </authorList>
    </citation>
    <scope>NUCLEOTIDE SEQUENCE [LARGE SCALE GENOMIC DNA]</scope>
    <source>
        <strain evidence="17 18">12-1054</strain>
    </source>
</reference>
<dbReference type="AlphaFoldDB" id="A0A1Y2FIR8"/>
<comment type="caution">
    <text evidence="17">The sequence shown here is derived from an EMBL/GenBank/DDBJ whole genome shotgun (WGS) entry which is preliminary data.</text>
</comment>
<dbReference type="InterPro" id="IPR033034">
    <property type="entry name" value="NDUFB9"/>
</dbReference>
<evidence type="ECO:0000259" key="16">
    <source>
        <dbReference type="Pfam" id="PF05347"/>
    </source>
</evidence>
<gene>
    <name evidence="17" type="ORF">BCR37DRAFT_378876</name>
</gene>
<evidence type="ECO:0000256" key="5">
    <source>
        <dbReference type="ARBA" id="ARBA00018684"/>
    </source>
</evidence>
<dbReference type="RefSeq" id="XP_040726157.1">
    <property type="nucleotide sequence ID" value="XM_040869143.1"/>
</dbReference>
<evidence type="ECO:0000256" key="7">
    <source>
        <dbReference type="ARBA" id="ARBA00022553"/>
    </source>
</evidence>
<dbReference type="InterPro" id="IPR008011">
    <property type="entry name" value="Complex1_LYR_dom"/>
</dbReference>
<dbReference type="Pfam" id="PF05347">
    <property type="entry name" value="Complex1_LYR"/>
    <property type="match status" value="1"/>
</dbReference>
<dbReference type="PANTHER" id="PTHR12868">
    <property type="entry name" value="NADH-UBIQUINONE OXIDOREDUCTASE B22 SUBUNIT"/>
    <property type="match status" value="1"/>
</dbReference>
<evidence type="ECO:0000256" key="15">
    <source>
        <dbReference type="ARBA" id="ARBA00032528"/>
    </source>
</evidence>
<feature type="domain" description="Complex 1 LYR protein" evidence="16">
    <location>
        <begin position="8"/>
        <end position="63"/>
    </location>
</feature>
<proteinExistence type="inferred from homology"/>
<dbReference type="GO" id="GO:0006120">
    <property type="term" value="P:mitochondrial electron transport, NADH to ubiquinone"/>
    <property type="evidence" value="ECO:0007669"/>
    <property type="project" value="InterPro"/>
</dbReference>
<dbReference type="EMBL" id="MCFI01000007">
    <property type="protein sequence ID" value="ORY83862.1"/>
    <property type="molecule type" value="Genomic_DNA"/>
</dbReference>
<keyword evidence="7" id="KW-0597">Phosphoprotein</keyword>
<keyword evidence="11" id="KW-0007">Acetylation</keyword>
<dbReference type="InterPro" id="IPR045292">
    <property type="entry name" value="Complex1_LYR_NDUFB9_LYRM3"/>
</dbReference>
<evidence type="ECO:0000256" key="4">
    <source>
        <dbReference type="ARBA" id="ARBA00011790"/>
    </source>
</evidence>
<sequence>MSSIHRSRVASLYKRSLTLTRDWTVHRELWFEEAAAIRKRFEANRQVTNPRLVEDLLRKGEEMLVARKHPDPYIVPTFPGGSKWERNLHPRIGEPKEIH</sequence>
<evidence type="ECO:0000256" key="11">
    <source>
        <dbReference type="ARBA" id="ARBA00022990"/>
    </source>
</evidence>
<dbReference type="OrthoDB" id="13598at2759"/>
<evidence type="ECO:0000256" key="6">
    <source>
        <dbReference type="ARBA" id="ARBA00022448"/>
    </source>
</evidence>
<protein>
    <recommendedName>
        <fullName evidence="5">NADH dehydrogenase [ubiquinone] 1 beta subcomplex subunit 9</fullName>
    </recommendedName>
    <alternativeName>
        <fullName evidence="14">Complex I-B22</fullName>
    </alternativeName>
    <alternativeName>
        <fullName evidence="15">NADH-ubiquinone oxidoreductase B22 subunit</fullName>
    </alternativeName>
</protein>
<evidence type="ECO:0000313" key="17">
    <source>
        <dbReference type="EMBL" id="ORY83862.1"/>
    </source>
</evidence>
<evidence type="ECO:0000256" key="2">
    <source>
        <dbReference type="ARBA" id="ARBA00004443"/>
    </source>
</evidence>
<evidence type="ECO:0000256" key="3">
    <source>
        <dbReference type="ARBA" id="ARBA00009508"/>
    </source>
</evidence>
<keyword evidence="10" id="KW-0249">Electron transport</keyword>
<evidence type="ECO:0000313" key="18">
    <source>
        <dbReference type="Proteomes" id="UP000193685"/>
    </source>
</evidence>
<dbReference type="Proteomes" id="UP000193685">
    <property type="component" value="Unassembled WGS sequence"/>
</dbReference>
<evidence type="ECO:0000256" key="1">
    <source>
        <dbReference type="ARBA" id="ARBA00002920"/>
    </source>
</evidence>
<comment type="subcellular location">
    <subcellularLocation>
        <location evidence="2">Mitochondrion inner membrane</location>
        <topology evidence="2">Peripheral membrane protein</topology>
        <orientation evidence="2">Matrix side</orientation>
    </subcellularLocation>
</comment>
<keyword evidence="8" id="KW-0679">Respiratory chain</keyword>
<evidence type="ECO:0000256" key="9">
    <source>
        <dbReference type="ARBA" id="ARBA00022792"/>
    </source>
</evidence>
<evidence type="ECO:0000256" key="10">
    <source>
        <dbReference type="ARBA" id="ARBA00022982"/>
    </source>
</evidence>
<evidence type="ECO:0000256" key="8">
    <source>
        <dbReference type="ARBA" id="ARBA00022660"/>
    </source>
</evidence>
<evidence type="ECO:0000256" key="13">
    <source>
        <dbReference type="ARBA" id="ARBA00023136"/>
    </source>
</evidence>
<organism evidence="17 18">
    <name type="scientific">Protomyces lactucae-debilis</name>
    <dbReference type="NCBI Taxonomy" id="2754530"/>
    <lineage>
        <taxon>Eukaryota</taxon>
        <taxon>Fungi</taxon>
        <taxon>Dikarya</taxon>
        <taxon>Ascomycota</taxon>
        <taxon>Taphrinomycotina</taxon>
        <taxon>Taphrinomycetes</taxon>
        <taxon>Taphrinales</taxon>
        <taxon>Protomycetaceae</taxon>
        <taxon>Protomyces</taxon>
    </lineage>
</organism>
<dbReference type="CDD" id="cd20263">
    <property type="entry name" value="Complex1_LYR_NDUFB9_LYRM3"/>
    <property type="match status" value="1"/>
</dbReference>
<comment type="similarity">
    <text evidence="3">Belongs to the complex I LYR family.</text>
</comment>
<keyword evidence="12" id="KW-0496">Mitochondrion</keyword>